<protein>
    <submittedName>
        <fullName evidence="2">Uncharacterized protein</fullName>
    </submittedName>
</protein>
<evidence type="ECO:0000313" key="2">
    <source>
        <dbReference type="EMBL" id="KDO44150.1"/>
    </source>
</evidence>
<evidence type="ECO:0000256" key="1">
    <source>
        <dbReference type="SAM" id="MobiDB-lite"/>
    </source>
</evidence>
<feature type="compositionally biased region" description="Polar residues" evidence="1">
    <location>
        <begin position="18"/>
        <end position="38"/>
    </location>
</feature>
<feature type="region of interest" description="Disordered" evidence="1">
    <location>
        <begin position="14"/>
        <end position="38"/>
    </location>
</feature>
<gene>
    <name evidence="2" type="ORF">CISIN_1g037183mg</name>
</gene>
<name>A0A067DRE8_CITSI</name>
<dbReference type="AlphaFoldDB" id="A0A067DRE8"/>
<keyword evidence="3" id="KW-1185">Reference proteome</keyword>
<reference evidence="2 3" key="1">
    <citation type="submission" date="2014-04" db="EMBL/GenBank/DDBJ databases">
        <authorList>
            <consortium name="International Citrus Genome Consortium"/>
            <person name="Gmitter F."/>
            <person name="Chen C."/>
            <person name="Farmerie W."/>
            <person name="Harkins T."/>
            <person name="Desany B."/>
            <person name="Mohiuddin M."/>
            <person name="Kodira C."/>
            <person name="Borodovsky M."/>
            <person name="Lomsadze A."/>
            <person name="Burns P."/>
            <person name="Jenkins J."/>
            <person name="Prochnik S."/>
            <person name="Shu S."/>
            <person name="Chapman J."/>
            <person name="Pitluck S."/>
            <person name="Schmutz J."/>
            <person name="Rokhsar D."/>
        </authorList>
    </citation>
    <scope>NUCLEOTIDE SEQUENCE</scope>
</reference>
<proteinExistence type="predicted"/>
<dbReference type="Proteomes" id="UP000027120">
    <property type="component" value="Unassembled WGS sequence"/>
</dbReference>
<organism evidence="2 3">
    <name type="scientific">Citrus sinensis</name>
    <name type="common">Sweet orange</name>
    <name type="synonym">Citrus aurantium var. sinensis</name>
    <dbReference type="NCBI Taxonomy" id="2711"/>
    <lineage>
        <taxon>Eukaryota</taxon>
        <taxon>Viridiplantae</taxon>
        <taxon>Streptophyta</taxon>
        <taxon>Embryophyta</taxon>
        <taxon>Tracheophyta</taxon>
        <taxon>Spermatophyta</taxon>
        <taxon>Magnoliopsida</taxon>
        <taxon>eudicotyledons</taxon>
        <taxon>Gunneridae</taxon>
        <taxon>Pentapetalae</taxon>
        <taxon>rosids</taxon>
        <taxon>malvids</taxon>
        <taxon>Sapindales</taxon>
        <taxon>Rutaceae</taxon>
        <taxon>Aurantioideae</taxon>
        <taxon>Citrus</taxon>
    </lineage>
</organism>
<sequence length="102" mass="10879">MRFVLTINFHGGEHPTQHTHISHNTRSVSPRSKSHLTHSTTNLISLKPQISPPANSPSPRSIFTVGSLSLSLSSLTCDFTLSSPKSTAVVGLSIAAFVESPC</sequence>
<dbReference type="EMBL" id="KK785325">
    <property type="protein sequence ID" value="KDO44150.1"/>
    <property type="molecule type" value="Genomic_DNA"/>
</dbReference>
<evidence type="ECO:0000313" key="3">
    <source>
        <dbReference type="Proteomes" id="UP000027120"/>
    </source>
</evidence>
<accession>A0A067DRE8</accession>